<protein>
    <submittedName>
        <fullName evidence="2">Uncharacterized protein</fullName>
    </submittedName>
</protein>
<name>A0A0E1VXZ2_BURPE</name>
<accession>A0A0E1VXZ2</accession>
<dbReference type="AlphaFoldDB" id="A0A0E1VXZ2"/>
<sequence length="65" mass="7175">MRTAAARRRRDARCAMRARPPAPGIGRDARGDARGIRAVFFRANPAGCRGRIPASNRHEFRMNAG</sequence>
<dbReference type="RefSeq" id="WP_004528872.1">
    <property type="nucleotide sequence ID" value="NZ_CM000833.1"/>
</dbReference>
<proteinExistence type="predicted"/>
<dbReference type="EMBL" id="CM000833">
    <property type="protein sequence ID" value="EET04881.1"/>
    <property type="molecule type" value="Genomic_DNA"/>
</dbReference>
<evidence type="ECO:0000313" key="2">
    <source>
        <dbReference type="EMBL" id="EET04881.1"/>
    </source>
</evidence>
<dbReference type="Proteomes" id="UP000001812">
    <property type="component" value="Chromosome II"/>
</dbReference>
<gene>
    <name evidence="2" type="ORF">BURPS1710A_A1413</name>
</gene>
<dbReference type="HOGENOM" id="CLU_2970519_0_0_4"/>
<feature type="compositionally biased region" description="Basic residues" evidence="1">
    <location>
        <begin position="1"/>
        <end position="11"/>
    </location>
</feature>
<reference evidence="2" key="1">
    <citation type="submission" date="2009-05" db="EMBL/GenBank/DDBJ databases">
        <authorList>
            <person name="Harkins D.M."/>
            <person name="DeShazer D."/>
            <person name="Woods D.E."/>
            <person name="Brinkac L.M."/>
            <person name="Brown K.A."/>
            <person name="Hung G.C."/>
            <person name="Tuanyok A."/>
            <person name="Zhang B."/>
            <person name="Nierman W.C."/>
        </authorList>
    </citation>
    <scope>NUCLEOTIDE SEQUENCE [LARGE SCALE GENOMIC DNA]</scope>
    <source>
        <strain evidence="2">1710a</strain>
    </source>
</reference>
<feature type="region of interest" description="Disordered" evidence="1">
    <location>
        <begin position="1"/>
        <end position="30"/>
    </location>
</feature>
<organism evidence="2">
    <name type="scientific">Burkholderia pseudomallei 1710a</name>
    <dbReference type="NCBI Taxonomy" id="320371"/>
    <lineage>
        <taxon>Bacteria</taxon>
        <taxon>Pseudomonadati</taxon>
        <taxon>Pseudomonadota</taxon>
        <taxon>Betaproteobacteria</taxon>
        <taxon>Burkholderiales</taxon>
        <taxon>Burkholderiaceae</taxon>
        <taxon>Burkholderia</taxon>
        <taxon>pseudomallei group</taxon>
    </lineage>
</organism>
<evidence type="ECO:0000256" key="1">
    <source>
        <dbReference type="SAM" id="MobiDB-lite"/>
    </source>
</evidence>